<dbReference type="GO" id="GO:0016747">
    <property type="term" value="F:acyltransferase activity, transferring groups other than amino-acyl groups"/>
    <property type="evidence" value="ECO:0007669"/>
    <property type="project" value="InterPro"/>
</dbReference>
<evidence type="ECO:0000313" key="3">
    <source>
        <dbReference type="Proteomes" id="UP000576209"/>
    </source>
</evidence>
<dbReference type="InterPro" id="IPR000182">
    <property type="entry name" value="GNAT_dom"/>
</dbReference>
<feature type="domain" description="N-acetyltransferase" evidence="1">
    <location>
        <begin position="1"/>
        <end position="162"/>
    </location>
</feature>
<name>A0A840E163_9BACT</name>
<gene>
    <name evidence="2" type="ORF">GGR28_000294</name>
</gene>
<dbReference type="InterPro" id="IPR016181">
    <property type="entry name" value="Acyl_CoA_acyltransferase"/>
</dbReference>
<organism evidence="2 3">
    <name type="scientific">Neolewinella aquimaris</name>
    <dbReference type="NCBI Taxonomy" id="1835722"/>
    <lineage>
        <taxon>Bacteria</taxon>
        <taxon>Pseudomonadati</taxon>
        <taxon>Bacteroidota</taxon>
        <taxon>Saprospiria</taxon>
        <taxon>Saprospirales</taxon>
        <taxon>Lewinellaceae</taxon>
        <taxon>Neolewinella</taxon>
    </lineage>
</organism>
<keyword evidence="2" id="KW-0689">Ribosomal protein</keyword>
<dbReference type="Pfam" id="PF00583">
    <property type="entry name" value="Acetyltransf_1"/>
    <property type="match status" value="1"/>
</dbReference>
<dbReference type="AlphaFoldDB" id="A0A840E163"/>
<dbReference type="CDD" id="cd04301">
    <property type="entry name" value="NAT_SF"/>
    <property type="match status" value="1"/>
</dbReference>
<proteinExistence type="predicted"/>
<protein>
    <submittedName>
        <fullName evidence="2">Ribosomal protein S18 acetylase RimI-like enzyme</fullName>
    </submittedName>
</protein>
<evidence type="ECO:0000259" key="1">
    <source>
        <dbReference type="PROSITE" id="PS51186"/>
    </source>
</evidence>
<dbReference type="GO" id="GO:0005840">
    <property type="term" value="C:ribosome"/>
    <property type="evidence" value="ECO:0007669"/>
    <property type="project" value="UniProtKB-KW"/>
</dbReference>
<dbReference type="PROSITE" id="PS51186">
    <property type="entry name" value="GNAT"/>
    <property type="match status" value="1"/>
</dbReference>
<reference evidence="2 3" key="1">
    <citation type="submission" date="2020-08" db="EMBL/GenBank/DDBJ databases">
        <title>Genomic Encyclopedia of Type Strains, Phase IV (KMG-IV): sequencing the most valuable type-strain genomes for metagenomic binning, comparative biology and taxonomic classification.</title>
        <authorList>
            <person name="Goeker M."/>
        </authorList>
    </citation>
    <scope>NUCLEOTIDE SEQUENCE [LARGE SCALE GENOMIC DNA]</scope>
    <source>
        <strain evidence="2 3">DSM 105137</strain>
    </source>
</reference>
<dbReference type="RefSeq" id="WP_183493937.1">
    <property type="nucleotide sequence ID" value="NZ_JACIFF010000001.1"/>
</dbReference>
<dbReference type="Gene3D" id="3.40.630.30">
    <property type="match status" value="1"/>
</dbReference>
<dbReference type="EMBL" id="JACIFF010000001">
    <property type="protein sequence ID" value="MBB4077693.1"/>
    <property type="molecule type" value="Genomic_DNA"/>
</dbReference>
<accession>A0A840E163</accession>
<keyword evidence="3" id="KW-1185">Reference proteome</keyword>
<comment type="caution">
    <text evidence="2">The sequence shown here is derived from an EMBL/GenBank/DDBJ whole genome shotgun (WGS) entry which is preliminary data.</text>
</comment>
<dbReference type="Proteomes" id="UP000576209">
    <property type="component" value="Unassembled WGS sequence"/>
</dbReference>
<keyword evidence="2" id="KW-0687">Ribonucleoprotein</keyword>
<dbReference type="SUPFAM" id="SSF55729">
    <property type="entry name" value="Acyl-CoA N-acyltransferases (Nat)"/>
    <property type="match status" value="1"/>
</dbReference>
<evidence type="ECO:0000313" key="2">
    <source>
        <dbReference type="EMBL" id="MBB4077693.1"/>
    </source>
</evidence>
<sequence>MQYRPGKESDFDHLETFVWQAIFPGFDVPGLSDDQRAENDELVAQAKTRAIAALNSPDHLVLTAWDNRRRNLVGYLILALNSGDHAEVVHLIVKRGAWGSGVGKELLEQGVQRLRPGSGLRLAVRPYNQRAIAFFTKHGFIDTGEAAGDAGIDRIHMVKAAEVVSKPEPAKVVVEEEDDFPTAADEPYYEELPDYRLAADDWSEPVFDPEQSTLDEEQFNQLEDFITRAKARKAGQAAPITRHPEIELEIDYGESTDAKPTSTPEPTGFTFAFDYTDPGPASPPKDRGGAQEQAEETLELDEIPEEITVAKLRGELEDGLGDKLTAYFGADALPDYLEIYRNDDNFHRIRDVSLASLSTYLNGHDRDAQAARRRRDVLADLTEYFMVESGAELHEGLFPQKLLRFQGLDWKKVDLFRLVMAYLDFDRETESVYTDFVTMPPRVLKNATSAYLRADRDERVLFICDQSIFGNGKQGFAMTDSGVYWKNVLQPPGAATYTTVRRLGIHGDHLMIDGQYFDAGRRLNLRVALLLDKLRRMDLSD</sequence>